<dbReference type="SUPFAM" id="SSF51695">
    <property type="entry name" value="PLC-like phosphodiesterases"/>
    <property type="match status" value="1"/>
</dbReference>
<dbReference type="PANTHER" id="PTHR46211:SF1">
    <property type="entry name" value="GLYCEROPHOSPHODIESTER PHOSPHODIESTERASE, CYTOPLASMIC"/>
    <property type="match status" value="1"/>
</dbReference>
<evidence type="ECO:0000259" key="1">
    <source>
        <dbReference type="PROSITE" id="PS51704"/>
    </source>
</evidence>
<evidence type="ECO:0000313" key="2">
    <source>
        <dbReference type="EMBL" id="EHR40230.1"/>
    </source>
</evidence>
<dbReference type="GO" id="GO:0006629">
    <property type="term" value="P:lipid metabolic process"/>
    <property type="evidence" value="ECO:0007669"/>
    <property type="project" value="InterPro"/>
</dbReference>
<dbReference type="PROSITE" id="PS51704">
    <property type="entry name" value="GP_PDE"/>
    <property type="match status" value="1"/>
</dbReference>
<dbReference type="AlphaFoldDB" id="H3ZGQ2"/>
<protein>
    <submittedName>
        <fullName evidence="2">Glycerophosphoryl diester phosphodiesterase</fullName>
    </submittedName>
</protein>
<keyword evidence="3" id="KW-1185">Reference proteome</keyword>
<accession>H3ZGQ2</accession>
<dbReference type="STRING" id="1129374.AJE_12758"/>
<dbReference type="RefSeq" id="WP_008951211.1">
    <property type="nucleotide sequence ID" value="NZ_AHTH01000043.1"/>
</dbReference>
<gene>
    <name evidence="2" type="ORF">AJE_12758</name>
</gene>
<reference evidence="2 3" key="1">
    <citation type="journal article" date="2012" name="J. Bacteriol.">
        <title>Genome Sequence of Extracellular-Protease-Producing Alishewanella jeotgali Isolated from Traditional Korean Fermented Seafood.</title>
        <authorList>
            <person name="Jung J."/>
            <person name="Chun J."/>
            <person name="Park W."/>
        </authorList>
    </citation>
    <scope>NUCLEOTIDE SEQUENCE [LARGE SCALE GENOMIC DNA]</scope>
    <source>
        <strain evidence="2 3">KCTC 22429</strain>
    </source>
</reference>
<dbReference type="PATRIC" id="fig|1129374.4.peg.2531"/>
<dbReference type="eggNOG" id="COG0584">
    <property type="taxonomic scope" value="Bacteria"/>
</dbReference>
<dbReference type="InterPro" id="IPR017946">
    <property type="entry name" value="PLC-like_Pdiesterase_TIM-brl"/>
</dbReference>
<proteinExistence type="predicted"/>
<name>H3ZGQ2_9ALTE</name>
<organism evidence="2 3">
    <name type="scientific">Alishewanella jeotgali KCTC 22429</name>
    <dbReference type="NCBI Taxonomy" id="1129374"/>
    <lineage>
        <taxon>Bacteria</taxon>
        <taxon>Pseudomonadati</taxon>
        <taxon>Pseudomonadota</taxon>
        <taxon>Gammaproteobacteria</taxon>
        <taxon>Alteromonadales</taxon>
        <taxon>Alteromonadaceae</taxon>
        <taxon>Alishewanella</taxon>
    </lineage>
</organism>
<feature type="domain" description="GP-PDE" evidence="1">
    <location>
        <begin position="1"/>
        <end position="228"/>
    </location>
</feature>
<sequence length="229" mass="24910">MQIIAHRGASGEYPENTLLAFRQALAQGADAIELDVFAVAGELIVIHDPHLQRTTNGRGSIYQHSLAQLATIDAGAGEPIPLLWQVLQLVQGRCWLNIELKGADTLEPLLKLLQRAERELNYDLNSLLISSFNHKLLAAVKAARPELKTGALTASLPIDNCAFAAKLQAYSVHCDAGFIDAALVADAKARQLQLYVYTVDEADDLARLKALGVDGVFTNYPARSRKLLT</sequence>
<comment type="caution">
    <text evidence="2">The sequence shown here is derived from an EMBL/GenBank/DDBJ whole genome shotgun (WGS) entry which is preliminary data.</text>
</comment>
<dbReference type="PANTHER" id="PTHR46211">
    <property type="entry name" value="GLYCEROPHOSPHORYL DIESTER PHOSPHODIESTERASE"/>
    <property type="match status" value="1"/>
</dbReference>
<dbReference type="InterPro" id="IPR030395">
    <property type="entry name" value="GP_PDE_dom"/>
</dbReference>
<dbReference type="Pfam" id="PF03009">
    <property type="entry name" value="GDPD"/>
    <property type="match status" value="1"/>
</dbReference>
<evidence type="ECO:0000313" key="3">
    <source>
        <dbReference type="Proteomes" id="UP000012046"/>
    </source>
</evidence>
<dbReference type="Gene3D" id="3.20.20.190">
    <property type="entry name" value="Phosphatidylinositol (PI) phosphodiesterase"/>
    <property type="match status" value="1"/>
</dbReference>
<dbReference type="Proteomes" id="UP000012046">
    <property type="component" value="Unassembled WGS sequence"/>
</dbReference>
<dbReference type="EMBL" id="AHTH01000043">
    <property type="protein sequence ID" value="EHR40230.1"/>
    <property type="molecule type" value="Genomic_DNA"/>
</dbReference>
<dbReference type="GO" id="GO:0008081">
    <property type="term" value="F:phosphoric diester hydrolase activity"/>
    <property type="evidence" value="ECO:0007669"/>
    <property type="project" value="InterPro"/>
</dbReference>